<evidence type="ECO:0000313" key="3">
    <source>
        <dbReference type="Proteomes" id="UP000015102"/>
    </source>
</evidence>
<organism evidence="2 3">
    <name type="scientific">Megaselia scalaris</name>
    <name type="common">Humpbacked fly</name>
    <name type="synonym">Phora scalaris</name>
    <dbReference type="NCBI Taxonomy" id="36166"/>
    <lineage>
        <taxon>Eukaryota</taxon>
        <taxon>Metazoa</taxon>
        <taxon>Ecdysozoa</taxon>
        <taxon>Arthropoda</taxon>
        <taxon>Hexapoda</taxon>
        <taxon>Insecta</taxon>
        <taxon>Pterygota</taxon>
        <taxon>Neoptera</taxon>
        <taxon>Endopterygota</taxon>
        <taxon>Diptera</taxon>
        <taxon>Brachycera</taxon>
        <taxon>Muscomorpha</taxon>
        <taxon>Platypezoidea</taxon>
        <taxon>Phoridae</taxon>
        <taxon>Megaseliini</taxon>
        <taxon>Megaselia</taxon>
    </lineage>
</organism>
<dbReference type="EnsemblMetazoa" id="MESCA005951-RA">
    <property type="protein sequence ID" value="MESCA005951-PA"/>
    <property type="gene ID" value="MESCA005951"/>
</dbReference>
<dbReference type="SUPFAM" id="SSF48726">
    <property type="entry name" value="Immunoglobulin"/>
    <property type="match status" value="1"/>
</dbReference>
<proteinExistence type="predicted"/>
<evidence type="ECO:0000259" key="1">
    <source>
        <dbReference type="PROSITE" id="PS50835"/>
    </source>
</evidence>
<sequence>MRQYEVGPYNEGSSINITCVSTGGRPQPKVTWWHENTLLDDSSVVLSDRRVSNVLQLPKLHRNNLNMVLTCQASNNNVTTPISSTVKLDMNCKYIYILALNSVLDIS</sequence>
<feature type="domain" description="Ig-like" evidence="1">
    <location>
        <begin position="11"/>
        <end position="87"/>
    </location>
</feature>
<dbReference type="EMBL" id="CAQQ02079048">
    <property type="status" value="NOT_ANNOTATED_CDS"/>
    <property type="molecule type" value="Genomic_DNA"/>
</dbReference>
<evidence type="ECO:0000313" key="2">
    <source>
        <dbReference type="EnsemblMetazoa" id="MESCA005951-PA"/>
    </source>
</evidence>
<dbReference type="OMA" id="VTLDMNC"/>
<accession>T1GQP0</accession>
<dbReference type="EMBL" id="CAQQ02079045">
    <property type="status" value="NOT_ANNOTATED_CDS"/>
    <property type="molecule type" value="Genomic_DNA"/>
</dbReference>
<reference evidence="3" key="1">
    <citation type="submission" date="2013-02" db="EMBL/GenBank/DDBJ databases">
        <authorList>
            <person name="Hughes D."/>
        </authorList>
    </citation>
    <scope>NUCLEOTIDE SEQUENCE</scope>
    <source>
        <strain>Durham</strain>
        <strain evidence="3">NC isolate 2 -- Noor lab</strain>
    </source>
</reference>
<dbReference type="EMBL" id="CAQQ02079046">
    <property type="status" value="NOT_ANNOTATED_CDS"/>
    <property type="molecule type" value="Genomic_DNA"/>
</dbReference>
<name>T1GQP0_MEGSC</name>
<dbReference type="InterPro" id="IPR007110">
    <property type="entry name" value="Ig-like_dom"/>
</dbReference>
<keyword evidence="3" id="KW-1185">Reference proteome</keyword>
<dbReference type="PANTHER" id="PTHR23278:SF30">
    <property type="entry name" value="SIDESTEP VIII, ISOFORM B"/>
    <property type="match status" value="1"/>
</dbReference>
<dbReference type="InterPro" id="IPR013783">
    <property type="entry name" value="Ig-like_fold"/>
</dbReference>
<dbReference type="AlphaFoldDB" id="T1GQP0"/>
<dbReference type="Proteomes" id="UP000015102">
    <property type="component" value="Unassembled WGS sequence"/>
</dbReference>
<dbReference type="InterPro" id="IPR036179">
    <property type="entry name" value="Ig-like_dom_sf"/>
</dbReference>
<dbReference type="PANTHER" id="PTHR23278">
    <property type="entry name" value="SIDESTEP PROTEIN"/>
    <property type="match status" value="1"/>
</dbReference>
<dbReference type="Pfam" id="PF13927">
    <property type="entry name" value="Ig_3"/>
    <property type="match status" value="1"/>
</dbReference>
<dbReference type="Gene3D" id="2.60.40.10">
    <property type="entry name" value="Immunoglobulins"/>
    <property type="match status" value="1"/>
</dbReference>
<protein>
    <recommendedName>
        <fullName evidence="1">Ig-like domain-containing protein</fullName>
    </recommendedName>
</protein>
<dbReference type="EMBL" id="CAQQ02079047">
    <property type="status" value="NOT_ANNOTATED_CDS"/>
    <property type="molecule type" value="Genomic_DNA"/>
</dbReference>
<dbReference type="HOGENOM" id="CLU_2216480_0_0_1"/>
<dbReference type="STRING" id="36166.T1GQP0"/>
<reference evidence="2" key="2">
    <citation type="submission" date="2015-06" db="UniProtKB">
        <authorList>
            <consortium name="EnsemblMetazoa"/>
        </authorList>
    </citation>
    <scope>IDENTIFICATION</scope>
</reference>
<dbReference type="PROSITE" id="PS50835">
    <property type="entry name" value="IG_LIKE"/>
    <property type="match status" value="1"/>
</dbReference>